<dbReference type="InterPro" id="IPR055936">
    <property type="entry name" value="DUF7514"/>
</dbReference>
<feature type="domain" description="DUF7514" evidence="2">
    <location>
        <begin position="1"/>
        <end position="150"/>
    </location>
</feature>
<evidence type="ECO:0000256" key="1">
    <source>
        <dbReference type="SAM" id="MobiDB-lite"/>
    </source>
</evidence>
<dbReference type="Proteomes" id="UP000811619">
    <property type="component" value="Unassembled WGS sequence"/>
</dbReference>
<evidence type="ECO:0000313" key="3">
    <source>
        <dbReference type="EMBL" id="KAG5913250.1"/>
    </source>
</evidence>
<dbReference type="AlphaFoldDB" id="A0A8K0NEH4"/>
<comment type="caution">
    <text evidence="3">The sequence shown here is derived from an EMBL/GenBank/DDBJ whole genome shotgun (WGS) entry which is preliminary data.</text>
</comment>
<proteinExistence type="predicted"/>
<feature type="compositionally biased region" description="Gly residues" evidence="1">
    <location>
        <begin position="240"/>
        <end position="255"/>
    </location>
</feature>
<dbReference type="EMBL" id="SRPY01001391">
    <property type="protein sequence ID" value="KAG5913250.1"/>
    <property type="molecule type" value="Genomic_DNA"/>
</dbReference>
<sequence>IRDYEPCASLVIPPGKLSAFYTRYRLQREPFPLDALFDVDSRHGLGSLERLYQDLSCEYHLVPDRRHHSTRPSVPALTPTGLETWLTLLIRASPASESLRLSRLLLDVPLETDPSPSPSSPRATPERLPAQLSRSLLPAHRNEPIYTAVASALDAWHARASTAHRIPWTTLLYDALGGGSGGVSFSPPRKTKSHREPLALPAPGTIRPRRGTMAARSPEDALGDSRTESYRFFQGRRTGRTGGSGDGGLGWCGAG</sequence>
<feature type="region of interest" description="Disordered" evidence="1">
    <location>
        <begin position="182"/>
        <end position="255"/>
    </location>
</feature>
<reference evidence="3" key="1">
    <citation type="journal article" date="2020" name="bioRxiv">
        <title>Whole genome comparisons of ergot fungi reveals the divergence and evolution of species within the genus Claviceps are the result of varying mechanisms driving genome evolution and host range expansion.</title>
        <authorList>
            <person name="Wyka S.A."/>
            <person name="Mondo S.J."/>
            <person name="Liu M."/>
            <person name="Dettman J."/>
            <person name="Nalam V."/>
            <person name="Broders K.D."/>
        </authorList>
    </citation>
    <scope>NUCLEOTIDE SEQUENCE</scope>
    <source>
        <strain evidence="3">CCC 489</strain>
    </source>
</reference>
<evidence type="ECO:0000313" key="4">
    <source>
        <dbReference type="Proteomes" id="UP000811619"/>
    </source>
</evidence>
<feature type="non-terminal residue" evidence="3">
    <location>
        <position position="1"/>
    </location>
</feature>
<dbReference type="Pfam" id="PF24355">
    <property type="entry name" value="DUF7514"/>
    <property type="match status" value="1"/>
</dbReference>
<organism evidence="3 4">
    <name type="scientific">Claviceps africana</name>
    <dbReference type="NCBI Taxonomy" id="83212"/>
    <lineage>
        <taxon>Eukaryota</taxon>
        <taxon>Fungi</taxon>
        <taxon>Dikarya</taxon>
        <taxon>Ascomycota</taxon>
        <taxon>Pezizomycotina</taxon>
        <taxon>Sordariomycetes</taxon>
        <taxon>Hypocreomycetidae</taxon>
        <taxon>Hypocreales</taxon>
        <taxon>Clavicipitaceae</taxon>
        <taxon>Claviceps</taxon>
    </lineage>
</organism>
<protein>
    <recommendedName>
        <fullName evidence="2">DUF7514 domain-containing protein</fullName>
    </recommendedName>
</protein>
<name>A0A8K0NEH4_9HYPO</name>
<accession>A0A8K0NEH4</accession>
<keyword evidence="4" id="KW-1185">Reference proteome</keyword>
<evidence type="ECO:0000259" key="2">
    <source>
        <dbReference type="Pfam" id="PF24355"/>
    </source>
</evidence>
<feature type="compositionally biased region" description="Basic and acidic residues" evidence="1">
    <location>
        <begin position="217"/>
        <end position="229"/>
    </location>
</feature>
<dbReference type="PANTHER" id="PTHR39611">
    <property type="entry name" value="HYDROXYPROLINE-RICH GLYCOPROTEIN DZ-HRGP-RELATED"/>
    <property type="match status" value="1"/>
</dbReference>
<dbReference type="OrthoDB" id="5413703at2759"/>
<gene>
    <name evidence="3" type="ORF">E4U42_001340</name>
</gene>
<dbReference type="PANTHER" id="PTHR39611:SF1">
    <property type="entry name" value="HYDROXYPROLINE-RICH GLYCOPROTEIN DZ-HRGP"/>
    <property type="match status" value="1"/>
</dbReference>